<feature type="compositionally biased region" description="Basic and acidic residues" evidence="8">
    <location>
        <begin position="97"/>
        <end position="110"/>
    </location>
</feature>
<keyword evidence="4 7" id="KW-0238">DNA-binding</keyword>
<dbReference type="Gene3D" id="2.20.25.80">
    <property type="entry name" value="WRKY domain"/>
    <property type="match status" value="1"/>
</dbReference>
<dbReference type="SUPFAM" id="SSF118290">
    <property type="entry name" value="WRKY DNA-binding domain"/>
    <property type="match status" value="1"/>
</dbReference>
<dbReference type="Proteomes" id="UP001279734">
    <property type="component" value="Unassembled WGS sequence"/>
</dbReference>
<feature type="compositionally biased region" description="Polar residues" evidence="8">
    <location>
        <begin position="288"/>
        <end position="299"/>
    </location>
</feature>
<dbReference type="InterPro" id="IPR003657">
    <property type="entry name" value="WRKY_dom"/>
</dbReference>
<evidence type="ECO:0000256" key="6">
    <source>
        <dbReference type="ARBA" id="ARBA00023242"/>
    </source>
</evidence>
<reference evidence="10" key="1">
    <citation type="submission" date="2023-05" db="EMBL/GenBank/DDBJ databases">
        <title>Nepenthes gracilis genome sequencing.</title>
        <authorList>
            <person name="Fukushima K."/>
        </authorList>
    </citation>
    <scope>NUCLEOTIDE SEQUENCE</scope>
    <source>
        <strain evidence="10">SING2019-196</strain>
    </source>
</reference>
<evidence type="ECO:0000313" key="11">
    <source>
        <dbReference type="Proteomes" id="UP001279734"/>
    </source>
</evidence>
<protein>
    <recommendedName>
        <fullName evidence="7">WRKY transcription factor</fullName>
    </recommendedName>
</protein>
<feature type="compositionally biased region" description="Low complexity" evidence="8">
    <location>
        <begin position="13"/>
        <end position="27"/>
    </location>
</feature>
<feature type="region of interest" description="Disordered" evidence="8">
    <location>
        <begin position="62"/>
        <end position="139"/>
    </location>
</feature>
<organism evidence="10 11">
    <name type="scientific">Nepenthes gracilis</name>
    <name type="common">Slender pitcher plant</name>
    <dbReference type="NCBI Taxonomy" id="150966"/>
    <lineage>
        <taxon>Eukaryota</taxon>
        <taxon>Viridiplantae</taxon>
        <taxon>Streptophyta</taxon>
        <taxon>Embryophyta</taxon>
        <taxon>Tracheophyta</taxon>
        <taxon>Spermatophyta</taxon>
        <taxon>Magnoliopsida</taxon>
        <taxon>eudicotyledons</taxon>
        <taxon>Gunneridae</taxon>
        <taxon>Pentapetalae</taxon>
        <taxon>Caryophyllales</taxon>
        <taxon>Nepenthaceae</taxon>
        <taxon>Nepenthes</taxon>
    </lineage>
</organism>
<dbReference type="FunFam" id="2.20.25.80:FF:000003">
    <property type="entry name" value="WRKY transcription factor 57"/>
    <property type="match status" value="1"/>
</dbReference>
<evidence type="ECO:0000256" key="5">
    <source>
        <dbReference type="ARBA" id="ARBA00023163"/>
    </source>
</evidence>
<feature type="compositionally biased region" description="Polar residues" evidence="8">
    <location>
        <begin position="71"/>
        <end position="81"/>
    </location>
</feature>
<dbReference type="PANTHER" id="PTHR31221:SF334">
    <property type="entry name" value="WRKY TRANSCRIPTION FACTOR 57-RELATED"/>
    <property type="match status" value="1"/>
</dbReference>
<feature type="compositionally biased region" description="Basic residues" evidence="8">
    <location>
        <begin position="120"/>
        <end position="135"/>
    </location>
</feature>
<dbReference type="AlphaFoldDB" id="A0AAD3TBZ8"/>
<keyword evidence="5 7" id="KW-0804">Transcription</keyword>
<dbReference type="InterPro" id="IPR036576">
    <property type="entry name" value="WRKY_dom_sf"/>
</dbReference>
<evidence type="ECO:0000256" key="1">
    <source>
        <dbReference type="ARBA" id="ARBA00004123"/>
    </source>
</evidence>
<dbReference type="GO" id="GO:0003700">
    <property type="term" value="F:DNA-binding transcription factor activity"/>
    <property type="evidence" value="ECO:0007669"/>
    <property type="project" value="UniProtKB-UniRule"/>
</dbReference>
<feature type="region of interest" description="Disordered" evidence="8">
    <location>
        <begin position="278"/>
        <end position="299"/>
    </location>
</feature>
<accession>A0AAD3TBZ8</accession>
<name>A0AAD3TBZ8_NEPGR</name>
<dbReference type="PIRSF" id="PIRSF038130">
    <property type="entry name" value="TF_WRKY_IIc"/>
    <property type="match status" value="1"/>
</dbReference>
<dbReference type="InterPro" id="IPR017396">
    <property type="entry name" value="TF_WRKY_IIc"/>
</dbReference>
<dbReference type="PANTHER" id="PTHR31221">
    <property type="entry name" value="WRKY TRANSCRIPTION FACTOR PROTEIN 1-RELATED"/>
    <property type="match status" value="1"/>
</dbReference>
<evidence type="ECO:0000313" key="10">
    <source>
        <dbReference type="EMBL" id="GMH25742.1"/>
    </source>
</evidence>
<comment type="similarity">
    <text evidence="2 7">Belongs to the WRKY group II-c family.</text>
</comment>
<keyword evidence="11" id="KW-1185">Reference proteome</keyword>
<evidence type="ECO:0000256" key="2">
    <source>
        <dbReference type="ARBA" id="ARBA00008964"/>
    </source>
</evidence>
<keyword evidence="3 7" id="KW-0805">Transcription regulation</keyword>
<sequence length="315" mass="34204">MEKSGGVKIEGLADSQSSSSAFDSSSSPGFMDLLGLQDVVPSLIFDSILQVPWLEAPSPSAIKAPHDSSPEVLNQLPTTPNSSSVSSDSNEAGASVNDDHRQRSTDKSGEGDQEEERNAKKQLKPKKTGQKRQRQPRFAFMTKSEVDFLEDGYRWRKYGQKAVKNSPFPRSYYRCTSSTCNVKKRVERCFSDPSNVVTTYEGQHTHPSPMMPRGRNAAGVLPDYGFSAGGAAAFAMPTQLGTNALFSDYFQQPPYNGSMNGCFQSLSFSHVGSISSSKSTSLEDKSSCTPTNADSLSDNGLLQDIVPSILRKQQG</sequence>
<evidence type="ECO:0000259" key="9">
    <source>
        <dbReference type="PROSITE" id="PS50811"/>
    </source>
</evidence>
<evidence type="ECO:0000256" key="3">
    <source>
        <dbReference type="ARBA" id="ARBA00023015"/>
    </source>
</evidence>
<dbReference type="GO" id="GO:0005634">
    <property type="term" value="C:nucleus"/>
    <property type="evidence" value="ECO:0007669"/>
    <property type="project" value="UniProtKB-SubCell"/>
</dbReference>
<comment type="caution">
    <text evidence="10">The sequence shown here is derived from an EMBL/GenBank/DDBJ whole genome shotgun (WGS) entry which is preliminary data.</text>
</comment>
<comment type="subcellular location">
    <subcellularLocation>
        <location evidence="1 7">Nucleus</location>
    </subcellularLocation>
</comment>
<dbReference type="Pfam" id="PF03106">
    <property type="entry name" value="WRKY"/>
    <property type="match status" value="1"/>
</dbReference>
<dbReference type="PROSITE" id="PS50811">
    <property type="entry name" value="WRKY"/>
    <property type="match status" value="1"/>
</dbReference>
<feature type="domain" description="WRKY" evidence="9">
    <location>
        <begin position="144"/>
        <end position="209"/>
    </location>
</feature>
<evidence type="ECO:0000256" key="8">
    <source>
        <dbReference type="SAM" id="MobiDB-lite"/>
    </source>
</evidence>
<dbReference type="EMBL" id="BSYO01000030">
    <property type="protein sequence ID" value="GMH25742.1"/>
    <property type="molecule type" value="Genomic_DNA"/>
</dbReference>
<evidence type="ECO:0000256" key="7">
    <source>
        <dbReference type="PIRNR" id="PIRNR038130"/>
    </source>
</evidence>
<dbReference type="InterPro" id="IPR044810">
    <property type="entry name" value="WRKY_plant"/>
</dbReference>
<proteinExistence type="inferred from homology"/>
<gene>
    <name evidence="10" type="ORF">Nepgr_027585</name>
</gene>
<evidence type="ECO:0000256" key="4">
    <source>
        <dbReference type="ARBA" id="ARBA00023125"/>
    </source>
</evidence>
<dbReference type="GO" id="GO:0043565">
    <property type="term" value="F:sequence-specific DNA binding"/>
    <property type="evidence" value="ECO:0007669"/>
    <property type="project" value="InterPro"/>
</dbReference>
<feature type="region of interest" description="Disordered" evidence="8">
    <location>
        <begin position="1"/>
        <end position="32"/>
    </location>
</feature>
<keyword evidence="6 7" id="KW-0539">Nucleus</keyword>
<dbReference type="SMART" id="SM00774">
    <property type="entry name" value="WRKY"/>
    <property type="match status" value="1"/>
</dbReference>